<evidence type="ECO:0000259" key="5">
    <source>
        <dbReference type="Pfam" id="PF21673"/>
    </source>
</evidence>
<organism evidence="6 7">
    <name type="scientific">Stylonychia lemnae</name>
    <name type="common">Ciliate</name>
    <dbReference type="NCBI Taxonomy" id="5949"/>
    <lineage>
        <taxon>Eukaryota</taxon>
        <taxon>Sar</taxon>
        <taxon>Alveolata</taxon>
        <taxon>Ciliophora</taxon>
        <taxon>Intramacronucleata</taxon>
        <taxon>Spirotrichea</taxon>
        <taxon>Stichotrichia</taxon>
        <taxon>Sporadotrichida</taxon>
        <taxon>Oxytrichidae</taxon>
        <taxon>Stylonychinae</taxon>
        <taxon>Stylonychia</taxon>
    </lineage>
</organism>
<evidence type="ECO:0000313" key="7">
    <source>
        <dbReference type="Proteomes" id="UP000039865"/>
    </source>
</evidence>
<feature type="domain" description="CCDC93 N-terminal" evidence="5">
    <location>
        <begin position="18"/>
        <end position="122"/>
    </location>
</feature>
<evidence type="ECO:0000256" key="3">
    <source>
        <dbReference type="SAM" id="Coils"/>
    </source>
</evidence>
<dbReference type="OMA" id="YERQEAP"/>
<evidence type="ECO:0000313" key="6">
    <source>
        <dbReference type="EMBL" id="CDW88967.1"/>
    </source>
</evidence>
<dbReference type="EMBL" id="CCKQ01017092">
    <property type="protein sequence ID" value="CDW88967.1"/>
    <property type="molecule type" value="Genomic_DNA"/>
</dbReference>
<reference evidence="6 7" key="1">
    <citation type="submission" date="2014-06" db="EMBL/GenBank/DDBJ databases">
        <authorList>
            <person name="Swart Estienne"/>
        </authorList>
    </citation>
    <scope>NUCLEOTIDE SEQUENCE [LARGE SCALE GENOMIC DNA]</scope>
    <source>
        <strain evidence="6 7">130c</strain>
    </source>
</reference>
<dbReference type="AlphaFoldDB" id="A0A078B6Q3"/>
<evidence type="ECO:0000259" key="4">
    <source>
        <dbReference type="Pfam" id="PF09762"/>
    </source>
</evidence>
<gene>
    <name evidence="6" type="primary">Contig9687.g10356</name>
    <name evidence="6" type="ORF">STYLEM_18095</name>
</gene>
<feature type="domain" description="CCDC93 coiled-coil" evidence="4">
    <location>
        <begin position="370"/>
        <end position="621"/>
    </location>
</feature>
<comment type="similarity">
    <text evidence="1">Belongs to the CCDC93 family.</text>
</comment>
<dbReference type="InterPro" id="IPR019159">
    <property type="entry name" value="CCDC93_CC"/>
</dbReference>
<dbReference type="InterPro" id="IPR048747">
    <property type="entry name" value="CCDC93_N"/>
</dbReference>
<name>A0A078B6Q3_STYLE</name>
<feature type="coiled-coil region" evidence="3">
    <location>
        <begin position="507"/>
        <end position="592"/>
    </location>
</feature>
<accession>A0A078B6Q3</accession>
<keyword evidence="7" id="KW-1185">Reference proteome</keyword>
<dbReference type="OrthoDB" id="16092at2759"/>
<dbReference type="InterPro" id="IPR039116">
    <property type="entry name" value="CCDC93"/>
</dbReference>
<evidence type="ECO:0000256" key="2">
    <source>
        <dbReference type="ARBA" id="ARBA00023054"/>
    </source>
</evidence>
<dbReference type="Proteomes" id="UP000039865">
    <property type="component" value="Unassembled WGS sequence"/>
</dbReference>
<dbReference type="InParanoid" id="A0A078B6Q3"/>
<dbReference type="Pfam" id="PF09762">
    <property type="entry name" value="CCDC93_CC"/>
    <property type="match status" value="1"/>
</dbReference>
<feature type="coiled-coil region" evidence="3">
    <location>
        <begin position="424"/>
        <end position="479"/>
    </location>
</feature>
<dbReference type="Pfam" id="PF21673">
    <property type="entry name" value="CCDC93_N"/>
    <property type="match status" value="1"/>
</dbReference>
<evidence type="ECO:0000256" key="1">
    <source>
        <dbReference type="ARBA" id="ARBA00007219"/>
    </source>
</evidence>
<keyword evidence="2 3" id="KW-0175">Coiled coil</keyword>
<feature type="coiled-coil region" evidence="3">
    <location>
        <begin position="297"/>
        <end position="331"/>
    </location>
</feature>
<dbReference type="GO" id="GO:0006893">
    <property type="term" value="P:Golgi to plasma membrane transport"/>
    <property type="evidence" value="ECO:0007669"/>
    <property type="project" value="TreeGrafter"/>
</dbReference>
<dbReference type="PANTHER" id="PTHR16441">
    <property type="entry name" value="FIDIPIDINE"/>
    <property type="match status" value="1"/>
</dbReference>
<protein>
    <submittedName>
        <fullName evidence="6">Uncharacterized protein</fullName>
    </submittedName>
</protein>
<sequence length="720" mass="84853">MFKAEENVRRIADMQEQQQSELLARINELLINGGYFRARLNIDPFDKILGGMCWSIAGSNYDIDIEFQDDLIMGQKIKLSEKVVASLKIMECPLQIFPHQIQGLDYSKIYPVLQWLIRKLMESRDTRGERNKKQGILNYNLKYSESQNQEGQEGQQKVNNENKEKDIQKMKEIVFRGKPRRVFKSNRTRDVAFHDPKRVHTALREFNDLSANKVFQAIIDQIAQFELEEKAQRQQLVKQGKLQGQDPNQPSGSYNLQEQTQEEVIANVERMLANEKLSQKNFAKASAAQEFDLNEGIVQVKQTKQNIMGNLQQQQQNLSQFETMQEQFSQQQQVQRGTTKQIVKSGEQQYQASESQVQQNEGLQAIEEQEEQVLDQDISLIRRRTIAVRADNVSDVFMQNIEQISETVNGFQKLSEESFQNDAAFYFQSEKDNYEKQIEKLKNRVQKSSVQRQELQSMVVVLQQEVDSMEYEREQYHQQVQSIQGEAEQIDQTIERSTVKEHEIMVVTALIDEKARLNEEKLQLKKNCRDEKAKLDQELEKMKKRREEMEKDEHSEILRQIDQEFDFEHSKLLEQRKQIADINRNITVLQRKIENCPSKIEITQFHKRLVELFDNLNLKYNSWLNDCQFDYLREINDTYKASKHKKEKEVLLHNIKNVLDKIDISISQSSDSLNKLKVDYQRVQAQFNESILREKDHFKRIKEFEDECDKNDAIRATMKK</sequence>
<proteinExistence type="inferred from homology"/>
<dbReference type="PANTHER" id="PTHR16441:SF0">
    <property type="entry name" value="COILED-COIL DOMAIN-CONTAINING PROTEIN 93"/>
    <property type="match status" value="1"/>
</dbReference>